<reference evidence="1" key="1">
    <citation type="journal article" date="2014" name="Front. Microbiol.">
        <title>High frequency of phylogenetically diverse reductive dehalogenase-homologous genes in deep subseafloor sedimentary metagenomes.</title>
        <authorList>
            <person name="Kawai M."/>
            <person name="Futagami T."/>
            <person name="Toyoda A."/>
            <person name="Takaki Y."/>
            <person name="Nishi S."/>
            <person name="Hori S."/>
            <person name="Arai W."/>
            <person name="Tsubouchi T."/>
            <person name="Morono Y."/>
            <person name="Uchiyama I."/>
            <person name="Ito T."/>
            <person name="Fujiyama A."/>
            <person name="Inagaki F."/>
            <person name="Takami H."/>
        </authorList>
    </citation>
    <scope>NUCLEOTIDE SEQUENCE</scope>
    <source>
        <strain evidence="1">Expedition CK06-06</strain>
    </source>
</reference>
<gene>
    <name evidence="1" type="ORF">S06H3_17436</name>
</gene>
<organism evidence="1">
    <name type="scientific">marine sediment metagenome</name>
    <dbReference type="NCBI Taxonomy" id="412755"/>
    <lineage>
        <taxon>unclassified sequences</taxon>
        <taxon>metagenomes</taxon>
        <taxon>ecological metagenomes</taxon>
    </lineage>
</organism>
<comment type="caution">
    <text evidence="1">The sequence shown here is derived from an EMBL/GenBank/DDBJ whole genome shotgun (WGS) entry which is preliminary data.</text>
</comment>
<evidence type="ECO:0000313" key="1">
    <source>
        <dbReference type="EMBL" id="GAI07198.1"/>
    </source>
</evidence>
<dbReference type="AlphaFoldDB" id="X1KKH9"/>
<feature type="non-terminal residue" evidence="1">
    <location>
        <position position="1"/>
    </location>
</feature>
<dbReference type="EMBL" id="BARV01008709">
    <property type="protein sequence ID" value="GAI07198.1"/>
    <property type="molecule type" value="Genomic_DNA"/>
</dbReference>
<accession>X1KKH9</accession>
<sequence length="146" mass="16171">VGNVIYPLTEGQPLPIKGGDTIRLFYAFKYKMPETTGVKIWASLYNYTLGILNRQEKAQTKQTITLEKALEWKDYPGEIDIVIGEISSGTYGLICELPDHDLEERIDNCLEVAAVPSVFEMIGPLLVLGLMAGIVSMMAPTMKEGM</sequence>
<protein>
    <submittedName>
        <fullName evidence="1">Uncharacterized protein</fullName>
    </submittedName>
</protein>
<proteinExistence type="predicted"/>
<name>X1KKH9_9ZZZZ</name>